<dbReference type="InterPro" id="IPR006195">
    <property type="entry name" value="aa-tRNA-synth_II"/>
</dbReference>
<evidence type="ECO:0000256" key="2">
    <source>
        <dbReference type="ARBA" id="ARBA00005045"/>
    </source>
</evidence>
<dbReference type="OrthoDB" id="9804647at2"/>
<evidence type="ECO:0000313" key="13">
    <source>
        <dbReference type="EMBL" id="BDI30848.1"/>
    </source>
</evidence>
<feature type="binding site" evidence="12">
    <location>
        <position position="286"/>
    </location>
    <ligand>
        <name>L-serine</name>
        <dbReference type="ChEBI" id="CHEBI:33384"/>
    </ligand>
</feature>
<reference evidence="13 14" key="1">
    <citation type="journal article" date="2019" name="Int. J. Syst. Evol. Microbiol.">
        <title>Capsulimonas corticalis gen. nov., sp. nov., an aerobic capsulated bacterium, of a novel bacterial order, Capsulimonadales ord. nov., of the class Armatimonadia of the phylum Armatimonadetes.</title>
        <authorList>
            <person name="Li J."/>
            <person name="Kudo C."/>
            <person name="Tonouchi A."/>
        </authorList>
    </citation>
    <scope>NUCLEOTIDE SEQUENCE [LARGE SCALE GENOMIC DNA]</scope>
    <source>
        <strain evidence="13 14">AX-7</strain>
    </source>
</reference>
<dbReference type="SUPFAM" id="SSF55681">
    <property type="entry name" value="Class II aaRS and biotin synthetases"/>
    <property type="match status" value="1"/>
</dbReference>
<dbReference type="Gene3D" id="3.30.930.10">
    <property type="entry name" value="Bira Bifunctional Protein, Domain 2"/>
    <property type="match status" value="1"/>
</dbReference>
<dbReference type="InterPro" id="IPR033729">
    <property type="entry name" value="SerRS_core"/>
</dbReference>
<dbReference type="PANTHER" id="PTHR43697:SF1">
    <property type="entry name" value="SERINE--TRNA LIGASE"/>
    <property type="match status" value="1"/>
</dbReference>
<evidence type="ECO:0000256" key="5">
    <source>
        <dbReference type="ARBA" id="ARBA00022598"/>
    </source>
</evidence>
<dbReference type="Pfam" id="PF02403">
    <property type="entry name" value="Seryl_tRNA_N"/>
    <property type="match status" value="1"/>
</dbReference>
<dbReference type="PANTHER" id="PTHR43697">
    <property type="entry name" value="SERYL-TRNA SYNTHETASE"/>
    <property type="match status" value="1"/>
</dbReference>
<feature type="binding site" evidence="12">
    <location>
        <begin position="350"/>
        <end position="353"/>
    </location>
    <ligand>
        <name>ATP</name>
        <dbReference type="ChEBI" id="CHEBI:30616"/>
    </ligand>
</feature>
<dbReference type="HAMAP" id="MF_00176">
    <property type="entry name" value="Ser_tRNA_synth_type1"/>
    <property type="match status" value="1"/>
</dbReference>
<dbReference type="KEGG" id="ccot:CCAX7_28990"/>
<dbReference type="NCBIfam" id="TIGR00414">
    <property type="entry name" value="serS"/>
    <property type="match status" value="1"/>
</dbReference>
<dbReference type="CDD" id="cd00770">
    <property type="entry name" value="SerRS_core"/>
    <property type="match status" value="1"/>
</dbReference>
<dbReference type="InterPro" id="IPR045864">
    <property type="entry name" value="aa-tRNA-synth_II/BPL/LPL"/>
</dbReference>
<dbReference type="PRINTS" id="PR00981">
    <property type="entry name" value="TRNASYNTHSER"/>
</dbReference>
<dbReference type="InterPro" id="IPR015866">
    <property type="entry name" value="Ser-tRNA-synth_1_N"/>
</dbReference>
<feature type="binding site" evidence="12">
    <location>
        <position position="386"/>
    </location>
    <ligand>
        <name>L-serine</name>
        <dbReference type="ChEBI" id="CHEBI:33384"/>
    </ligand>
</feature>
<feature type="binding site" evidence="12">
    <location>
        <position position="279"/>
    </location>
    <ligand>
        <name>ATP</name>
        <dbReference type="ChEBI" id="CHEBI:30616"/>
    </ligand>
</feature>
<feature type="binding site" evidence="12">
    <location>
        <begin position="232"/>
        <end position="234"/>
    </location>
    <ligand>
        <name>L-serine</name>
        <dbReference type="ChEBI" id="CHEBI:33384"/>
    </ligand>
</feature>
<evidence type="ECO:0000256" key="9">
    <source>
        <dbReference type="ARBA" id="ARBA00023146"/>
    </source>
</evidence>
<keyword evidence="4 12" id="KW-0963">Cytoplasm</keyword>
<proteinExistence type="inferred from homology"/>
<protein>
    <recommendedName>
        <fullName evidence="12">Serine--tRNA ligase</fullName>
        <ecNumber evidence="12">6.1.1.11</ecNumber>
    </recommendedName>
    <alternativeName>
        <fullName evidence="12">Seryl-tRNA synthetase</fullName>
        <shortName evidence="12">SerRS</shortName>
    </alternativeName>
    <alternativeName>
        <fullName evidence="12">Seryl-tRNA(Ser/Sec) synthetase</fullName>
    </alternativeName>
</protein>
<keyword evidence="14" id="KW-1185">Reference proteome</keyword>
<keyword evidence="7 12" id="KW-0067">ATP-binding</keyword>
<dbReference type="InterPro" id="IPR002317">
    <property type="entry name" value="Ser-tRNA-ligase_type_1"/>
</dbReference>
<dbReference type="Proteomes" id="UP000287394">
    <property type="component" value="Chromosome"/>
</dbReference>
<dbReference type="AlphaFoldDB" id="A0A402CT47"/>
<evidence type="ECO:0000256" key="3">
    <source>
        <dbReference type="ARBA" id="ARBA00010728"/>
    </source>
</evidence>
<dbReference type="GO" id="GO:0006434">
    <property type="term" value="P:seryl-tRNA aminoacylation"/>
    <property type="evidence" value="ECO:0007669"/>
    <property type="project" value="UniProtKB-UniRule"/>
</dbReference>
<comment type="function">
    <text evidence="12">Catalyzes the attachment of serine to tRNA(Ser). Is also able to aminoacylate tRNA(Sec) with serine, to form the misacylated tRNA L-seryl-tRNA(Sec), which will be further converted into selenocysteinyl-tRNA(Sec).</text>
</comment>
<dbReference type="PROSITE" id="PS50862">
    <property type="entry name" value="AA_TRNA_LIGASE_II"/>
    <property type="match status" value="1"/>
</dbReference>
<keyword evidence="6 12" id="KW-0547">Nucleotide-binding</keyword>
<name>A0A402CT47_9BACT</name>
<evidence type="ECO:0000256" key="7">
    <source>
        <dbReference type="ARBA" id="ARBA00022840"/>
    </source>
</evidence>
<dbReference type="EC" id="6.1.1.11" evidence="12"/>
<dbReference type="PIRSF" id="PIRSF001529">
    <property type="entry name" value="Ser-tRNA-synth_IIa"/>
    <property type="match status" value="1"/>
</dbReference>
<comment type="pathway">
    <text evidence="2 12">Aminoacyl-tRNA biosynthesis; selenocysteinyl-tRNA(Sec) biosynthesis; L-seryl-tRNA(Sec) from L-serine and tRNA(Sec): step 1/1.</text>
</comment>
<dbReference type="InterPro" id="IPR042103">
    <property type="entry name" value="SerRS_1_N_sf"/>
</dbReference>
<comment type="catalytic activity">
    <reaction evidence="11 12">
        <text>tRNA(Ser) + L-serine + ATP = L-seryl-tRNA(Ser) + AMP + diphosphate + H(+)</text>
        <dbReference type="Rhea" id="RHEA:12292"/>
        <dbReference type="Rhea" id="RHEA-COMP:9669"/>
        <dbReference type="Rhea" id="RHEA-COMP:9703"/>
        <dbReference type="ChEBI" id="CHEBI:15378"/>
        <dbReference type="ChEBI" id="CHEBI:30616"/>
        <dbReference type="ChEBI" id="CHEBI:33019"/>
        <dbReference type="ChEBI" id="CHEBI:33384"/>
        <dbReference type="ChEBI" id="CHEBI:78442"/>
        <dbReference type="ChEBI" id="CHEBI:78533"/>
        <dbReference type="ChEBI" id="CHEBI:456215"/>
        <dbReference type="EC" id="6.1.1.11"/>
    </reaction>
</comment>
<gene>
    <name evidence="12 13" type="primary">serS</name>
    <name evidence="13" type="ORF">CCAX7_28990</name>
</gene>
<dbReference type="GO" id="GO:0016260">
    <property type="term" value="P:selenocysteine biosynthetic process"/>
    <property type="evidence" value="ECO:0007669"/>
    <property type="project" value="UniProtKB-UniRule"/>
</dbReference>
<dbReference type="FunCoup" id="A0A402CT47">
    <property type="interactions" value="490"/>
</dbReference>
<dbReference type="InterPro" id="IPR002314">
    <property type="entry name" value="aa-tRNA-synt_IIb"/>
</dbReference>
<dbReference type="InterPro" id="IPR010978">
    <property type="entry name" value="tRNA-bd_arm"/>
</dbReference>
<comment type="domain">
    <text evidence="12">Consists of two distinct domains, a catalytic core and a N-terminal extension that is involved in tRNA binding.</text>
</comment>
<dbReference type="GO" id="GO:0005524">
    <property type="term" value="F:ATP binding"/>
    <property type="evidence" value="ECO:0007669"/>
    <property type="project" value="UniProtKB-UniRule"/>
</dbReference>
<comment type="similarity">
    <text evidence="3 12">Belongs to the class-II aminoacyl-tRNA synthetase family. Type-1 seryl-tRNA synthetase subfamily.</text>
</comment>
<organism evidence="13 14">
    <name type="scientific">Capsulimonas corticalis</name>
    <dbReference type="NCBI Taxonomy" id="2219043"/>
    <lineage>
        <taxon>Bacteria</taxon>
        <taxon>Bacillati</taxon>
        <taxon>Armatimonadota</taxon>
        <taxon>Armatimonadia</taxon>
        <taxon>Capsulimonadales</taxon>
        <taxon>Capsulimonadaceae</taxon>
        <taxon>Capsulimonas</taxon>
    </lineage>
</organism>
<evidence type="ECO:0000256" key="11">
    <source>
        <dbReference type="ARBA" id="ARBA00048823"/>
    </source>
</evidence>
<keyword evidence="5 12" id="KW-0436">Ligase</keyword>
<evidence type="ECO:0000256" key="6">
    <source>
        <dbReference type="ARBA" id="ARBA00022741"/>
    </source>
</evidence>
<dbReference type="EMBL" id="AP025739">
    <property type="protein sequence ID" value="BDI30848.1"/>
    <property type="molecule type" value="Genomic_DNA"/>
</dbReference>
<accession>A0A402CT47</accession>
<evidence type="ECO:0000256" key="10">
    <source>
        <dbReference type="ARBA" id="ARBA00047929"/>
    </source>
</evidence>
<evidence type="ECO:0000256" key="12">
    <source>
        <dbReference type="HAMAP-Rule" id="MF_00176"/>
    </source>
</evidence>
<dbReference type="Gene3D" id="1.10.287.40">
    <property type="entry name" value="Serine-tRNA synthetase, tRNA binding domain"/>
    <property type="match status" value="1"/>
</dbReference>
<dbReference type="GO" id="GO:0005737">
    <property type="term" value="C:cytoplasm"/>
    <property type="evidence" value="ECO:0007669"/>
    <property type="project" value="UniProtKB-SubCell"/>
</dbReference>
<comment type="subcellular location">
    <subcellularLocation>
        <location evidence="1 12">Cytoplasm</location>
    </subcellularLocation>
</comment>
<evidence type="ECO:0000256" key="8">
    <source>
        <dbReference type="ARBA" id="ARBA00022917"/>
    </source>
</evidence>
<feature type="binding site" evidence="12">
    <location>
        <begin position="263"/>
        <end position="265"/>
    </location>
    <ligand>
        <name>ATP</name>
        <dbReference type="ChEBI" id="CHEBI:30616"/>
    </ligand>
</feature>
<evidence type="ECO:0000256" key="1">
    <source>
        <dbReference type="ARBA" id="ARBA00004496"/>
    </source>
</evidence>
<dbReference type="SUPFAM" id="SSF46589">
    <property type="entry name" value="tRNA-binding arm"/>
    <property type="match status" value="1"/>
</dbReference>
<comment type="catalytic activity">
    <reaction evidence="10 12">
        <text>tRNA(Sec) + L-serine + ATP = L-seryl-tRNA(Sec) + AMP + diphosphate + H(+)</text>
        <dbReference type="Rhea" id="RHEA:42580"/>
        <dbReference type="Rhea" id="RHEA-COMP:9742"/>
        <dbReference type="Rhea" id="RHEA-COMP:10128"/>
        <dbReference type="ChEBI" id="CHEBI:15378"/>
        <dbReference type="ChEBI" id="CHEBI:30616"/>
        <dbReference type="ChEBI" id="CHEBI:33019"/>
        <dbReference type="ChEBI" id="CHEBI:33384"/>
        <dbReference type="ChEBI" id="CHEBI:78442"/>
        <dbReference type="ChEBI" id="CHEBI:78533"/>
        <dbReference type="ChEBI" id="CHEBI:456215"/>
        <dbReference type="EC" id="6.1.1.11"/>
    </reaction>
</comment>
<dbReference type="RefSeq" id="WP_119320566.1">
    <property type="nucleotide sequence ID" value="NZ_AP025739.1"/>
</dbReference>
<dbReference type="Pfam" id="PF00587">
    <property type="entry name" value="tRNA-synt_2b"/>
    <property type="match status" value="1"/>
</dbReference>
<evidence type="ECO:0000313" key="14">
    <source>
        <dbReference type="Proteomes" id="UP000287394"/>
    </source>
</evidence>
<keyword evidence="8 12" id="KW-0648">Protein biosynthesis</keyword>
<evidence type="ECO:0000256" key="4">
    <source>
        <dbReference type="ARBA" id="ARBA00022490"/>
    </source>
</evidence>
<dbReference type="GO" id="GO:0004828">
    <property type="term" value="F:serine-tRNA ligase activity"/>
    <property type="evidence" value="ECO:0007669"/>
    <property type="project" value="UniProtKB-UniRule"/>
</dbReference>
<keyword evidence="9 12" id="KW-0030">Aminoacyl-tRNA synthetase</keyword>
<sequence length="427" mass="47461">MLDIKLLRNDPEGVKTRLQARNADPSAVDVVLDLDSQLRANKSEGEQLQADLNSSSKSIGALMKDKKLEEAEAAKARTREMGDQIALLAERRRSLEEELDAKLFLIPNLPHETTPPGDEENFQIVKEGAATRKFNFAPKAHWDLATDLGIIDFARGTKLSGSGFVLYKGIGARLERGLVQFMLDLHQDKHGYTEWATPFFLSRESMKASCHLAKFTPEMYHDAEDDLFALPTAEPALINIHRDEILDGRDLPLKYVAYSPCWRREAGAAGKDTRGLLRVHQFDKVEMVKYTLPETSYDEMESLLTDATDVLDALGLPYRIKLLAGGDISFAASKCYDVEAYAPGVDSWLEVSSCSNCEDFQSRQGNIRFRREPGAKPEFPHLLNCSGTALPRVLAALLETYQEADGSVRIPDVLQPYLGGLSVLTKG</sequence>
<comment type="subunit">
    <text evidence="12">Homodimer. The tRNA molecule binds across the dimer.</text>
</comment>